<evidence type="ECO:0000259" key="2">
    <source>
        <dbReference type="Pfam" id="PF13600"/>
    </source>
</evidence>
<evidence type="ECO:0000313" key="3">
    <source>
        <dbReference type="EMBL" id="KAF7422232.1"/>
    </source>
</evidence>
<dbReference type="VEuPathDB" id="FungiDB:PC9H_010388"/>
<dbReference type="Pfam" id="PF13600">
    <property type="entry name" value="DUF4140"/>
    <property type="match status" value="1"/>
</dbReference>
<gene>
    <name evidence="3" type="ORF">PC9H_010388</name>
</gene>
<feature type="domain" description="DUF4139" evidence="1">
    <location>
        <begin position="120"/>
        <end position="435"/>
    </location>
</feature>
<protein>
    <recommendedName>
        <fullName evidence="5">DUF4139 domain-containing protein</fullName>
    </recommendedName>
</protein>
<feature type="domain" description="DUF4140" evidence="2">
    <location>
        <begin position="3"/>
        <end position="67"/>
    </location>
</feature>
<comment type="caution">
    <text evidence="3">The sequence shown here is derived from an EMBL/GenBank/DDBJ whole genome shotgun (WGS) entry which is preliminary data.</text>
</comment>
<dbReference type="Proteomes" id="UP000623687">
    <property type="component" value="Unassembled WGS sequence"/>
</dbReference>
<dbReference type="GeneID" id="59380206"/>
<dbReference type="InterPro" id="IPR025554">
    <property type="entry name" value="DUF4140"/>
</dbReference>
<evidence type="ECO:0000313" key="4">
    <source>
        <dbReference type="Proteomes" id="UP000623687"/>
    </source>
</evidence>
<dbReference type="PANTHER" id="PTHR31005">
    <property type="entry name" value="DUF4139 DOMAIN-CONTAINING PROTEIN"/>
    <property type="match status" value="1"/>
</dbReference>
<sequence>MAVRLFPCRAEVSRRLKFSAKAGRNNVIVSGLPRSLLTESVKLEANGAATISEVTTSSVPVDSMARSNPDNSLNFSRREAAEALYMESIASPANVAQNGASLLEKALSEFSIQAASIDGVTDASLTPEYELRANTTSAEKQATLLYRASIKQTTGESWDDVALILETATPSFDTDLPTLDPWITTASDRRGSQTDVSIIPPPLRSISGERRARNIYATYLVPGKVSVPNGGNNLDVTITQLELDTKLTWITIPKKDARATVRNDSEFILIPGRNSVYVDGNFVGNVSLPMVHPQETFDCPLGIDTAINVNYHPQTKRTSKAGFLQRTSKAVIHEYSQQVTITNSGSSSIPELIVIDQIPKAEDPRINVKLLTSQKPSSRIDIDENVSAQWFTANPGAPELSPADNDGVDGRLSWRCCVPPQRKVRLHLQWEISVPFNTSVVGL</sequence>
<organism evidence="3 4">
    <name type="scientific">Pleurotus ostreatus</name>
    <name type="common">Oyster mushroom</name>
    <name type="synonym">White-rot fungus</name>
    <dbReference type="NCBI Taxonomy" id="5322"/>
    <lineage>
        <taxon>Eukaryota</taxon>
        <taxon>Fungi</taxon>
        <taxon>Dikarya</taxon>
        <taxon>Basidiomycota</taxon>
        <taxon>Agaricomycotina</taxon>
        <taxon>Agaricomycetes</taxon>
        <taxon>Agaricomycetidae</taxon>
        <taxon>Agaricales</taxon>
        <taxon>Pleurotineae</taxon>
        <taxon>Pleurotaceae</taxon>
        <taxon>Pleurotus</taxon>
    </lineage>
</organism>
<reference evidence="3" key="1">
    <citation type="submission" date="2019-07" db="EMBL/GenBank/DDBJ databases">
        <authorList>
            <person name="Palmer J.M."/>
        </authorList>
    </citation>
    <scope>NUCLEOTIDE SEQUENCE</scope>
    <source>
        <strain evidence="3">PC9</strain>
    </source>
</reference>
<accession>A0A8H7DN93</accession>
<dbReference type="NCBIfam" id="TIGR02231">
    <property type="entry name" value="mucoidy inhibitor MuiA family protein"/>
    <property type="match status" value="1"/>
</dbReference>
<dbReference type="RefSeq" id="XP_036627264.1">
    <property type="nucleotide sequence ID" value="XM_036779881.1"/>
</dbReference>
<dbReference type="AlphaFoldDB" id="A0A8H7DN93"/>
<proteinExistence type="predicted"/>
<dbReference type="Pfam" id="PF13598">
    <property type="entry name" value="DUF4139"/>
    <property type="match status" value="1"/>
</dbReference>
<dbReference type="OrthoDB" id="10068793at2759"/>
<dbReference type="InterPro" id="IPR011935">
    <property type="entry name" value="CHP02231"/>
</dbReference>
<keyword evidence="4" id="KW-1185">Reference proteome</keyword>
<name>A0A8H7DN93_PLEOS</name>
<evidence type="ECO:0008006" key="5">
    <source>
        <dbReference type="Google" id="ProtNLM"/>
    </source>
</evidence>
<dbReference type="EMBL" id="JACETU010000008">
    <property type="protein sequence ID" value="KAF7422232.1"/>
    <property type="molecule type" value="Genomic_DNA"/>
</dbReference>
<dbReference type="InterPro" id="IPR037291">
    <property type="entry name" value="DUF4139"/>
</dbReference>
<evidence type="ECO:0000259" key="1">
    <source>
        <dbReference type="Pfam" id="PF13598"/>
    </source>
</evidence>
<dbReference type="PANTHER" id="PTHR31005:SF8">
    <property type="entry name" value="DUF4139 DOMAIN-CONTAINING PROTEIN"/>
    <property type="match status" value="1"/>
</dbReference>